<evidence type="ECO:0000256" key="5">
    <source>
        <dbReference type="ARBA" id="ARBA00022741"/>
    </source>
</evidence>
<dbReference type="GO" id="GO:0005886">
    <property type="term" value="C:plasma membrane"/>
    <property type="evidence" value="ECO:0007669"/>
    <property type="project" value="UniProtKB-SubCell"/>
</dbReference>
<dbReference type="FunFam" id="3.40.50.300:FF:000299">
    <property type="entry name" value="ABC transporter ATP-binding protein/permease"/>
    <property type="match status" value="1"/>
</dbReference>
<feature type="transmembrane region" description="Helical" evidence="10">
    <location>
        <begin position="127"/>
        <end position="146"/>
    </location>
</feature>
<evidence type="ECO:0000259" key="12">
    <source>
        <dbReference type="PROSITE" id="PS50929"/>
    </source>
</evidence>
<dbReference type="GO" id="GO:0016887">
    <property type="term" value="F:ATP hydrolysis activity"/>
    <property type="evidence" value="ECO:0007669"/>
    <property type="project" value="InterPro"/>
</dbReference>
<dbReference type="GO" id="GO:0005524">
    <property type="term" value="F:ATP binding"/>
    <property type="evidence" value="ECO:0007669"/>
    <property type="project" value="UniProtKB-KW"/>
</dbReference>
<keyword evidence="2" id="KW-0813">Transport</keyword>
<accession>A0A939LPP5</accession>
<feature type="domain" description="ABC transmembrane type-1" evidence="12">
    <location>
        <begin position="22"/>
        <end position="295"/>
    </location>
</feature>
<dbReference type="Gene3D" id="1.20.1560.10">
    <property type="entry name" value="ABC transporter type 1, transmembrane domain"/>
    <property type="match status" value="1"/>
</dbReference>
<name>A0A939LPP5_9CELL</name>
<keyword evidence="3" id="KW-1003">Cell membrane</keyword>
<evidence type="ECO:0000256" key="1">
    <source>
        <dbReference type="ARBA" id="ARBA00004651"/>
    </source>
</evidence>
<comment type="similarity">
    <text evidence="9">Belongs to the ABC transporter superfamily. Lipid exporter (TC 3.A.1.106) family.</text>
</comment>
<reference evidence="13" key="1">
    <citation type="submission" date="2021-03" db="EMBL/GenBank/DDBJ databases">
        <title>Actinotalea soli sp. nov., isolated from soil.</title>
        <authorList>
            <person name="Ping W."/>
            <person name="Zhang J."/>
        </authorList>
    </citation>
    <scope>NUCLEOTIDE SEQUENCE</scope>
    <source>
        <strain evidence="13">BY-33</strain>
    </source>
</reference>
<keyword evidence="7 10" id="KW-1133">Transmembrane helix</keyword>
<evidence type="ECO:0000256" key="7">
    <source>
        <dbReference type="ARBA" id="ARBA00022989"/>
    </source>
</evidence>
<comment type="subcellular location">
    <subcellularLocation>
        <location evidence="1">Cell membrane</location>
        <topology evidence="1">Multi-pass membrane protein</topology>
    </subcellularLocation>
</comment>
<gene>
    <name evidence="13" type="ORF">J4G33_00235</name>
</gene>
<keyword evidence="14" id="KW-1185">Reference proteome</keyword>
<dbReference type="InterPro" id="IPR039421">
    <property type="entry name" value="Type_1_exporter"/>
</dbReference>
<dbReference type="InterPro" id="IPR017871">
    <property type="entry name" value="ABC_transporter-like_CS"/>
</dbReference>
<dbReference type="SUPFAM" id="SSF90123">
    <property type="entry name" value="ABC transporter transmembrane region"/>
    <property type="match status" value="1"/>
</dbReference>
<dbReference type="Proteomes" id="UP000664209">
    <property type="component" value="Unassembled WGS sequence"/>
</dbReference>
<keyword evidence="6 13" id="KW-0067">ATP-binding</keyword>
<evidence type="ECO:0000313" key="14">
    <source>
        <dbReference type="Proteomes" id="UP000664209"/>
    </source>
</evidence>
<keyword evidence="4 10" id="KW-0812">Transmembrane</keyword>
<evidence type="ECO:0000259" key="11">
    <source>
        <dbReference type="PROSITE" id="PS50893"/>
    </source>
</evidence>
<dbReference type="SMART" id="SM00382">
    <property type="entry name" value="AAA"/>
    <property type="match status" value="1"/>
</dbReference>
<feature type="transmembrane region" description="Helical" evidence="10">
    <location>
        <begin position="52"/>
        <end position="69"/>
    </location>
</feature>
<dbReference type="AlphaFoldDB" id="A0A939LPP5"/>
<dbReference type="InterPro" id="IPR003439">
    <property type="entry name" value="ABC_transporter-like_ATP-bd"/>
</dbReference>
<dbReference type="EMBL" id="JAGEMK010000001">
    <property type="protein sequence ID" value="MBO1750225.1"/>
    <property type="molecule type" value="Genomic_DNA"/>
</dbReference>
<evidence type="ECO:0000256" key="9">
    <source>
        <dbReference type="ARBA" id="ARBA00061644"/>
    </source>
</evidence>
<dbReference type="RefSeq" id="WP_208053900.1">
    <property type="nucleotide sequence ID" value="NZ_JAGEMK010000001.1"/>
</dbReference>
<dbReference type="GO" id="GO:0140359">
    <property type="term" value="F:ABC-type transporter activity"/>
    <property type="evidence" value="ECO:0007669"/>
    <property type="project" value="InterPro"/>
</dbReference>
<comment type="caution">
    <text evidence="13">The sequence shown here is derived from an EMBL/GenBank/DDBJ whole genome shotgun (WGS) entry which is preliminary data.</text>
</comment>
<dbReference type="PROSITE" id="PS00211">
    <property type="entry name" value="ABC_TRANSPORTER_1"/>
    <property type="match status" value="1"/>
</dbReference>
<evidence type="ECO:0000256" key="10">
    <source>
        <dbReference type="SAM" id="Phobius"/>
    </source>
</evidence>
<evidence type="ECO:0000256" key="3">
    <source>
        <dbReference type="ARBA" id="ARBA00022475"/>
    </source>
</evidence>
<dbReference type="SUPFAM" id="SSF52540">
    <property type="entry name" value="P-loop containing nucleoside triphosphate hydrolases"/>
    <property type="match status" value="1"/>
</dbReference>
<dbReference type="PANTHER" id="PTHR24221:SF590">
    <property type="entry name" value="COMPONENT LINKED WITH THE ASSEMBLY OF CYTOCHROME' TRANSPORT TRANSMEMBRANE ATP-BINDING PROTEIN ABC TRANSPORTER CYDD-RELATED"/>
    <property type="match status" value="1"/>
</dbReference>
<keyword evidence="5" id="KW-0547">Nucleotide-binding</keyword>
<organism evidence="13 14">
    <name type="scientific">Actinotalea soli</name>
    <dbReference type="NCBI Taxonomy" id="2819234"/>
    <lineage>
        <taxon>Bacteria</taxon>
        <taxon>Bacillati</taxon>
        <taxon>Actinomycetota</taxon>
        <taxon>Actinomycetes</taxon>
        <taxon>Micrococcales</taxon>
        <taxon>Cellulomonadaceae</taxon>
        <taxon>Actinotalea</taxon>
    </lineage>
</organism>
<feature type="domain" description="ABC transporter" evidence="11">
    <location>
        <begin position="329"/>
        <end position="557"/>
    </location>
</feature>
<sequence length="559" mass="59078">MLHRRLLQLAGVVSGSVAALAALGILLCVLHVVFAIYAGAAVGAIVRGDEQALPQLTVLAGVALLRALVVQAQEPMATRVGVRVRVRLRARLLDHLAAVPAAERSSGRIAATVLDGVDGLDAYCTRYLPQLVVVLLVPVGVVLLVGTYSPRAAGVLAVAAMVAVLLPRLGDLRLVRHGRRRWRQFEELAGHYVEALQSIPLLRFFGASERVGHRLATQAEGLRTSTMNQLRWSLVDTGTGVLALQVGTALAVLAAISDATRGALRPAEVVTVLLLARECFRPVTDLARHWHAGYLGLTAVDGLDEVLSARPAVLEDGRRRAPAPAPSSIALVGTTYRYPGTDVGVTDVTLRVPPGETVAIVGASGSGKSTLVRLLERDIDPGRGTVLLGDVDLRTYSRTARSQSVVVVTQDPVLFAWSVRDNLRLYRADATDTELELAARAAEIHDVLLALPQGYATVLAEDGAQLSGGQRQRLAIARALVSRAPVLVLDEVTSALDPGTERRVMRAVAGWGGARTIVIVAHRAGACAHADRWFELAGGRVVAAGTGPPTSRSLTGAAR</sequence>
<evidence type="ECO:0000256" key="2">
    <source>
        <dbReference type="ARBA" id="ARBA00022448"/>
    </source>
</evidence>
<dbReference type="PROSITE" id="PS50893">
    <property type="entry name" value="ABC_TRANSPORTER_2"/>
    <property type="match status" value="1"/>
</dbReference>
<feature type="transmembrane region" description="Helical" evidence="10">
    <location>
        <begin position="12"/>
        <end position="40"/>
    </location>
</feature>
<proteinExistence type="inferred from homology"/>
<dbReference type="InterPro" id="IPR036640">
    <property type="entry name" value="ABC1_TM_sf"/>
</dbReference>
<dbReference type="InterPro" id="IPR011527">
    <property type="entry name" value="ABC1_TM_dom"/>
</dbReference>
<dbReference type="Gene3D" id="3.40.50.300">
    <property type="entry name" value="P-loop containing nucleotide triphosphate hydrolases"/>
    <property type="match status" value="1"/>
</dbReference>
<dbReference type="PROSITE" id="PS50929">
    <property type="entry name" value="ABC_TM1F"/>
    <property type="match status" value="1"/>
</dbReference>
<feature type="transmembrane region" description="Helical" evidence="10">
    <location>
        <begin position="152"/>
        <end position="170"/>
    </location>
</feature>
<evidence type="ECO:0000256" key="4">
    <source>
        <dbReference type="ARBA" id="ARBA00022692"/>
    </source>
</evidence>
<dbReference type="PANTHER" id="PTHR24221">
    <property type="entry name" value="ATP-BINDING CASSETTE SUB-FAMILY B"/>
    <property type="match status" value="1"/>
</dbReference>
<dbReference type="Pfam" id="PF00005">
    <property type="entry name" value="ABC_tran"/>
    <property type="match status" value="1"/>
</dbReference>
<dbReference type="Pfam" id="PF00664">
    <property type="entry name" value="ABC_membrane"/>
    <property type="match status" value="1"/>
</dbReference>
<dbReference type="InterPro" id="IPR027417">
    <property type="entry name" value="P-loop_NTPase"/>
</dbReference>
<dbReference type="InterPro" id="IPR003593">
    <property type="entry name" value="AAA+_ATPase"/>
</dbReference>
<evidence type="ECO:0000256" key="8">
    <source>
        <dbReference type="ARBA" id="ARBA00023136"/>
    </source>
</evidence>
<protein>
    <submittedName>
        <fullName evidence="13">ABC transporter ATP-binding protein</fullName>
    </submittedName>
</protein>
<keyword evidence="8 10" id="KW-0472">Membrane</keyword>
<evidence type="ECO:0000313" key="13">
    <source>
        <dbReference type="EMBL" id="MBO1750225.1"/>
    </source>
</evidence>
<evidence type="ECO:0000256" key="6">
    <source>
        <dbReference type="ARBA" id="ARBA00022840"/>
    </source>
</evidence>